<name>A0ABD2NFP0_9CUCU</name>
<gene>
    <name evidence="2" type="ORF">HHI36_012867</name>
</gene>
<proteinExistence type="predicted"/>
<dbReference type="AlphaFoldDB" id="A0ABD2NFP0"/>
<comment type="caution">
    <text evidence="2">The sequence shown here is derived from an EMBL/GenBank/DDBJ whole genome shotgun (WGS) entry which is preliminary data.</text>
</comment>
<reference evidence="2 3" key="1">
    <citation type="journal article" date="2021" name="BMC Biol.">
        <title>Horizontally acquired antibacterial genes associated with adaptive radiation of ladybird beetles.</title>
        <authorList>
            <person name="Li H.S."/>
            <person name="Tang X.F."/>
            <person name="Huang Y.H."/>
            <person name="Xu Z.Y."/>
            <person name="Chen M.L."/>
            <person name="Du X.Y."/>
            <person name="Qiu B.Y."/>
            <person name="Chen P.T."/>
            <person name="Zhang W."/>
            <person name="Slipinski A."/>
            <person name="Escalona H.E."/>
            <person name="Waterhouse R.M."/>
            <person name="Zwick A."/>
            <person name="Pang H."/>
        </authorList>
    </citation>
    <scope>NUCLEOTIDE SEQUENCE [LARGE SCALE GENOMIC DNA]</scope>
    <source>
        <strain evidence="2">SYSU2018</strain>
    </source>
</reference>
<organism evidence="2 3">
    <name type="scientific">Cryptolaemus montrouzieri</name>
    <dbReference type="NCBI Taxonomy" id="559131"/>
    <lineage>
        <taxon>Eukaryota</taxon>
        <taxon>Metazoa</taxon>
        <taxon>Ecdysozoa</taxon>
        <taxon>Arthropoda</taxon>
        <taxon>Hexapoda</taxon>
        <taxon>Insecta</taxon>
        <taxon>Pterygota</taxon>
        <taxon>Neoptera</taxon>
        <taxon>Endopterygota</taxon>
        <taxon>Coleoptera</taxon>
        <taxon>Polyphaga</taxon>
        <taxon>Cucujiformia</taxon>
        <taxon>Coccinelloidea</taxon>
        <taxon>Coccinellidae</taxon>
        <taxon>Scymninae</taxon>
        <taxon>Scymnini</taxon>
        <taxon>Cryptolaemus</taxon>
    </lineage>
</organism>
<dbReference type="Proteomes" id="UP001516400">
    <property type="component" value="Unassembled WGS sequence"/>
</dbReference>
<dbReference type="EMBL" id="JABFTP020000103">
    <property type="protein sequence ID" value="KAL3277522.1"/>
    <property type="molecule type" value="Genomic_DNA"/>
</dbReference>
<feature type="compositionally biased region" description="Low complexity" evidence="1">
    <location>
        <begin position="86"/>
        <end position="101"/>
    </location>
</feature>
<sequence length="101" mass="11334">MSKMTKQLPKSEQAKIIPELSNSVLTAEVRYNQQQPLPVSTPYSHNTSYENSTPSPAPSKSYQMVSPSDESSHGRDYTAMENCRPTLLQQTSISSSQYNEY</sequence>
<feature type="compositionally biased region" description="Polar residues" evidence="1">
    <location>
        <begin position="31"/>
        <end position="69"/>
    </location>
</feature>
<feature type="region of interest" description="Disordered" evidence="1">
    <location>
        <begin position="31"/>
        <end position="101"/>
    </location>
</feature>
<evidence type="ECO:0000256" key="1">
    <source>
        <dbReference type="SAM" id="MobiDB-lite"/>
    </source>
</evidence>
<evidence type="ECO:0000313" key="2">
    <source>
        <dbReference type="EMBL" id="KAL3277522.1"/>
    </source>
</evidence>
<keyword evidence="3" id="KW-1185">Reference proteome</keyword>
<accession>A0ABD2NFP0</accession>
<evidence type="ECO:0000313" key="3">
    <source>
        <dbReference type="Proteomes" id="UP001516400"/>
    </source>
</evidence>
<protein>
    <submittedName>
        <fullName evidence="2">Uncharacterized protein</fullName>
    </submittedName>
</protein>